<dbReference type="PANTHER" id="PTHR13318">
    <property type="entry name" value="PARTNER OF PAIRED, ISOFORM B-RELATED"/>
    <property type="match status" value="1"/>
</dbReference>
<dbReference type="InterPro" id="IPR001611">
    <property type="entry name" value="Leu-rich_rpt"/>
</dbReference>
<dbReference type="SUPFAM" id="SSF52047">
    <property type="entry name" value="RNI-like"/>
    <property type="match status" value="1"/>
</dbReference>
<evidence type="ECO:0000256" key="2">
    <source>
        <dbReference type="SAM" id="MobiDB-lite"/>
    </source>
</evidence>
<dbReference type="InterPro" id="IPR032675">
    <property type="entry name" value="LRR_dom_sf"/>
</dbReference>
<dbReference type="PANTHER" id="PTHR13318:SF193">
    <property type="entry name" value="F-BOX_LRR-REPEAT PROTEIN 16"/>
    <property type="match status" value="1"/>
</dbReference>
<proteinExistence type="predicted"/>
<organism evidence="4">
    <name type="scientific">Dermatophagoides farinae</name>
    <name type="common">American house dust mite</name>
    <dbReference type="NCBI Taxonomy" id="6954"/>
    <lineage>
        <taxon>Eukaryota</taxon>
        <taxon>Metazoa</taxon>
        <taxon>Ecdysozoa</taxon>
        <taxon>Arthropoda</taxon>
        <taxon>Chelicerata</taxon>
        <taxon>Arachnida</taxon>
        <taxon>Acari</taxon>
        <taxon>Acariformes</taxon>
        <taxon>Sarcoptiformes</taxon>
        <taxon>Astigmata</taxon>
        <taxon>Psoroptidia</taxon>
        <taxon>Analgoidea</taxon>
        <taxon>Pyroglyphidae</taxon>
        <taxon>Dermatophagoidinae</taxon>
        <taxon>Dermatophagoides</taxon>
    </lineage>
</organism>
<dbReference type="Pfam" id="PF13516">
    <property type="entry name" value="LRR_6"/>
    <property type="match status" value="1"/>
</dbReference>
<protein>
    <submittedName>
        <fullName evidence="4">F-box/lrr-repeat protein 16-like</fullName>
    </submittedName>
</protein>
<evidence type="ECO:0000256" key="1">
    <source>
        <dbReference type="ARBA" id="ARBA00022786"/>
    </source>
</evidence>
<feature type="region of interest" description="Disordered" evidence="2">
    <location>
        <begin position="1"/>
        <end position="54"/>
    </location>
</feature>
<dbReference type="InterPro" id="IPR006553">
    <property type="entry name" value="Leu-rich_rpt_Cys-con_subtyp"/>
</dbReference>
<evidence type="ECO:0000259" key="3">
    <source>
        <dbReference type="Pfam" id="PF25372"/>
    </source>
</evidence>
<dbReference type="InterPro" id="IPR036047">
    <property type="entry name" value="F-box-like_dom_sf"/>
</dbReference>
<dbReference type="EMBL" id="SDOV01000002">
    <property type="protein sequence ID" value="KAH7643776.1"/>
    <property type="molecule type" value="Genomic_DNA"/>
</dbReference>
<feature type="compositionally biased region" description="Low complexity" evidence="2">
    <location>
        <begin position="1"/>
        <end position="30"/>
    </location>
</feature>
<gene>
    <name evidence="4" type="ORF">HUG17_6138</name>
</gene>
<dbReference type="Pfam" id="PF25372">
    <property type="entry name" value="DUF7885"/>
    <property type="match status" value="1"/>
</dbReference>
<feature type="compositionally biased region" description="Low complexity" evidence="2">
    <location>
        <begin position="87"/>
        <end position="107"/>
    </location>
</feature>
<dbReference type="Gene3D" id="3.80.10.10">
    <property type="entry name" value="Ribonuclease Inhibitor"/>
    <property type="match status" value="3"/>
</dbReference>
<dbReference type="InterPro" id="IPR057207">
    <property type="entry name" value="FBXL15_LRR"/>
</dbReference>
<feature type="region of interest" description="Disordered" evidence="2">
    <location>
        <begin position="282"/>
        <end position="307"/>
    </location>
</feature>
<accession>A0A9D4SJK7</accession>
<comment type="caution">
    <text evidence="4">The sequence shown here is derived from an EMBL/GenBank/DDBJ whole genome shotgun (WGS) entry which is preliminary data.</text>
</comment>
<dbReference type="SMART" id="SM00367">
    <property type="entry name" value="LRR_CC"/>
    <property type="match status" value="7"/>
</dbReference>
<name>A0A9D4SJK7_DERFA</name>
<dbReference type="GO" id="GO:0031146">
    <property type="term" value="P:SCF-dependent proteasomal ubiquitin-dependent protein catabolic process"/>
    <property type="evidence" value="ECO:0007669"/>
    <property type="project" value="TreeGrafter"/>
</dbReference>
<dbReference type="AlphaFoldDB" id="A0A9D4SJK7"/>
<feature type="compositionally biased region" description="Low complexity" evidence="2">
    <location>
        <begin position="371"/>
        <end position="398"/>
    </location>
</feature>
<sequence>MSAEVSKQQQQKQQQNAAININNSQQRQQQMGTTQTLNSGSKSSQQSAGNNNSSQVFTDTAMMTLSQQQQQQQQTLMTSGTSMAIKSTTSTASSSSANIPSQQQQQRRPSRNGPPPKAPPKTQRARLKNYLLNLRKPATLSELFLNVEFLRKHFFPKYYHHLSLSSSNNSIAEFCRLSQVCKTWCHILYMDSHYWQDLIFTIHYGELRQMEKSQQEQLNNNNNDDDDVEQSAKLFKCPTNTTNGFADVNSMTKMNDNGKKSTTINKSDAFLLLNYSSLINADDQNGNNNSQSEMVDTKSNDDDDNNSMIITKTTVATTTTTTKMINPQRKRLYYSIKLRQFQTICLQNPSDNDLVELVNFYKNFHHPNEDNNNNLNLNPMNSSLSTSSSSSSSSSNTNEKQSINLNHIIIRNGTITDNGLEILLTTFAKTLNSFELIGCNELSNSGLWSGLVPNLRLLTIQDCINISDDTVTILCQLLTSLQTFQFQAYHVTDIAMAYFSTSLMRQSLRVLTLQHCWEITNQGVANVAHSLPNLTSLSLSGCSKVTDDAIEVVAEQLRNLTQLDLSWCPRISDAALEFIACDLADTLQTLVLDRCLHVTDIGLGYLATMANLTHLSVRWCPQIRDFGLQALTSLRSLRTLSIAGCSHVTITGMSFITRMRQLEEIELTNCPAATKDLLKYLAESLPESCTIIT</sequence>
<feature type="region of interest" description="Disordered" evidence="2">
    <location>
        <begin position="370"/>
        <end position="399"/>
    </location>
</feature>
<reference evidence="4" key="2">
    <citation type="journal article" date="2021" name="World Allergy Organ. J.">
        <title>Chromosome-level assembly of Dermatophagoides farinae genome and transcriptome reveals two novel allergens Der f 37 and Der f 39.</title>
        <authorList>
            <person name="Chen J."/>
            <person name="Cai Z."/>
            <person name="Fan D."/>
            <person name="Hu J."/>
            <person name="Hou Y."/>
            <person name="He Y."/>
            <person name="Zhang Z."/>
            <person name="Zhao Z."/>
            <person name="Gao P."/>
            <person name="Hu W."/>
            <person name="Sun J."/>
            <person name="Li J."/>
            <person name="Ji K."/>
        </authorList>
    </citation>
    <scope>NUCLEOTIDE SEQUENCE</scope>
    <source>
        <strain evidence="4">JKM2019</strain>
    </source>
</reference>
<evidence type="ECO:0000313" key="4">
    <source>
        <dbReference type="EMBL" id="KAH7643776.1"/>
    </source>
</evidence>
<feature type="compositionally biased region" description="Low complexity" evidence="2">
    <location>
        <begin position="38"/>
        <end position="54"/>
    </location>
</feature>
<feature type="compositionally biased region" description="Polar residues" evidence="2">
    <location>
        <begin position="282"/>
        <end position="294"/>
    </location>
</feature>
<keyword evidence="1" id="KW-0833">Ubl conjugation pathway</keyword>
<dbReference type="GO" id="GO:0019005">
    <property type="term" value="C:SCF ubiquitin ligase complex"/>
    <property type="evidence" value="ECO:0007669"/>
    <property type="project" value="TreeGrafter"/>
</dbReference>
<feature type="domain" description="F-box/LRR-repeat protein 15-like leucin rich repeat" evidence="3">
    <location>
        <begin position="425"/>
        <end position="580"/>
    </location>
</feature>
<dbReference type="SUPFAM" id="SSF81383">
    <property type="entry name" value="F-box domain"/>
    <property type="match status" value="1"/>
</dbReference>
<reference evidence="4" key="1">
    <citation type="submission" date="2020-06" db="EMBL/GenBank/DDBJ databases">
        <authorList>
            <person name="Ji K."/>
            <person name="Li J."/>
        </authorList>
    </citation>
    <scope>NUCLEOTIDE SEQUENCE</scope>
    <source>
        <strain evidence="4">JKM2019</strain>
        <tissue evidence="4">Whole body</tissue>
    </source>
</reference>
<dbReference type="Proteomes" id="UP000828236">
    <property type="component" value="Unassembled WGS sequence"/>
</dbReference>
<feature type="region of interest" description="Disordered" evidence="2">
    <location>
        <begin position="86"/>
        <end position="123"/>
    </location>
</feature>